<feature type="transmembrane region" description="Helical" evidence="7">
    <location>
        <begin position="12"/>
        <end position="38"/>
    </location>
</feature>
<dbReference type="PANTHER" id="PTHR24223">
    <property type="entry name" value="ATP-BINDING CASSETTE SUB-FAMILY C"/>
    <property type="match status" value="1"/>
</dbReference>
<dbReference type="PANTHER" id="PTHR24223:SF249">
    <property type="entry name" value="OS02G0288700 PROTEIN"/>
    <property type="match status" value="1"/>
</dbReference>
<dbReference type="GO" id="GO:0042626">
    <property type="term" value="F:ATPase-coupled transmembrane transporter activity"/>
    <property type="evidence" value="ECO:0007669"/>
    <property type="project" value="TreeGrafter"/>
</dbReference>
<reference evidence="9" key="1">
    <citation type="submission" date="2020-05" db="EMBL/GenBank/DDBJ databases">
        <title>WGS assembly of Panicum virgatum.</title>
        <authorList>
            <person name="Lovell J.T."/>
            <person name="Jenkins J."/>
            <person name="Shu S."/>
            <person name="Juenger T.E."/>
            <person name="Schmutz J."/>
        </authorList>
    </citation>
    <scope>NUCLEOTIDE SEQUENCE</scope>
    <source>
        <strain evidence="9">AP13</strain>
    </source>
</reference>
<comment type="similarity">
    <text evidence="1">Belongs to the ABC transporter superfamily. ABCC family. Conjugate transporter (TC 3.A.1.208) subfamily.</text>
</comment>
<keyword evidence="2 7" id="KW-0812">Transmembrane</keyword>
<dbReference type="InterPro" id="IPR003593">
    <property type="entry name" value="AAA+_ATPase"/>
</dbReference>
<organism evidence="9 10">
    <name type="scientific">Panicum virgatum</name>
    <name type="common">Blackwell switchgrass</name>
    <dbReference type="NCBI Taxonomy" id="38727"/>
    <lineage>
        <taxon>Eukaryota</taxon>
        <taxon>Viridiplantae</taxon>
        <taxon>Streptophyta</taxon>
        <taxon>Embryophyta</taxon>
        <taxon>Tracheophyta</taxon>
        <taxon>Spermatophyta</taxon>
        <taxon>Magnoliopsida</taxon>
        <taxon>Liliopsida</taxon>
        <taxon>Poales</taxon>
        <taxon>Poaceae</taxon>
        <taxon>PACMAD clade</taxon>
        <taxon>Panicoideae</taxon>
        <taxon>Panicodae</taxon>
        <taxon>Paniceae</taxon>
        <taxon>Panicinae</taxon>
        <taxon>Panicum</taxon>
        <taxon>Panicum sect. Hiantes</taxon>
    </lineage>
</organism>
<dbReference type="Proteomes" id="UP000823388">
    <property type="component" value="Chromosome 2K"/>
</dbReference>
<dbReference type="GO" id="GO:0016020">
    <property type="term" value="C:membrane"/>
    <property type="evidence" value="ECO:0007669"/>
    <property type="project" value="InterPro"/>
</dbReference>
<evidence type="ECO:0000256" key="1">
    <source>
        <dbReference type="ARBA" id="ARBA00009726"/>
    </source>
</evidence>
<evidence type="ECO:0000256" key="4">
    <source>
        <dbReference type="ARBA" id="ARBA00022840"/>
    </source>
</evidence>
<evidence type="ECO:0000256" key="2">
    <source>
        <dbReference type="ARBA" id="ARBA00022692"/>
    </source>
</evidence>
<accession>A0A8T0W024</accession>
<evidence type="ECO:0000256" key="3">
    <source>
        <dbReference type="ARBA" id="ARBA00022741"/>
    </source>
</evidence>
<dbReference type="Gene3D" id="3.40.50.300">
    <property type="entry name" value="P-loop containing nucleotide triphosphate hydrolases"/>
    <property type="match status" value="1"/>
</dbReference>
<keyword evidence="3" id="KW-0547">Nucleotide-binding</keyword>
<dbReference type="Gene3D" id="1.20.1560.10">
    <property type="entry name" value="ABC transporter type 1, transmembrane domain"/>
    <property type="match status" value="2"/>
</dbReference>
<dbReference type="SMART" id="SM00382">
    <property type="entry name" value="AAA"/>
    <property type="match status" value="1"/>
</dbReference>
<dbReference type="EMBL" id="CM029039">
    <property type="protein sequence ID" value="KAG2640047.1"/>
    <property type="molecule type" value="Genomic_DNA"/>
</dbReference>
<sequence>MNWVKKYVYMSSILISVFFGAPAFVAMVTFGTCILFGIPLETGKVLSALATFRQLQGPIHSLPGTISSIIQTKVSLDRICSFLSLEELASNVVTKLPSGSTDISIEVRNGCFSWDTSSHVPTLQDLNFRVQQGKRVAICGTVESGKTSLLSCILGEIPKLFGEVQTCGKIACVSQSPWIRSGTIEQNILFGTQMNWERYKTVLEVCSLKKDLDILPLGDQTIIGERGINLSGGQKQRIQIARALYQDADIFLFDDPFSAVDARTGLHLFKECLLGYLASKTVVYVTHHVEFLPSADLILVMRDGKVTQSGDYTEILKSGEQFMELVGSHKDALSTLDVLERPSCDFDSTSHPGGNDSTLFIAKDNNEEETIVQNGHLVQEEEREKSQVGFIIYWKYITMAYNGALVPLILLAQIIFQVLQIGSNFWMAWAAPISKDVNPPVSRLLMINVYVALAIISSLCIFMRSHLLVVVGCKSANILFEKMHECIF</sequence>
<evidence type="ECO:0000256" key="5">
    <source>
        <dbReference type="ARBA" id="ARBA00022989"/>
    </source>
</evidence>
<dbReference type="InterPro" id="IPR050173">
    <property type="entry name" value="ABC_transporter_C-like"/>
</dbReference>
<proteinExistence type="inferred from homology"/>
<protein>
    <recommendedName>
        <fullName evidence="8">ABC transporter domain-containing protein</fullName>
    </recommendedName>
</protein>
<gene>
    <name evidence="9" type="ORF">PVAP13_2KG066116</name>
</gene>
<evidence type="ECO:0000256" key="6">
    <source>
        <dbReference type="ARBA" id="ARBA00023136"/>
    </source>
</evidence>
<comment type="caution">
    <text evidence="9">The sequence shown here is derived from an EMBL/GenBank/DDBJ whole genome shotgun (WGS) entry which is preliminary data.</text>
</comment>
<feature type="transmembrane region" description="Helical" evidence="7">
    <location>
        <begin position="449"/>
        <end position="473"/>
    </location>
</feature>
<keyword evidence="10" id="KW-1185">Reference proteome</keyword>
<dbReference type="GO" id="GO:0005524">
    <property type="term" value="F:ATP binding"/>
    <property type="evidence" value="ECO:0007669"/>
    <property type="project" value="UniProtKB-KW"/>
</dbReference>
<dbReference type="GO" id="GO:0016887">
    <property type="term" value="F:ATP hydrolysis activity"/>
    <property type="evidence" value="ECO:0007669"/>
    <property type="project" value="InterPro"/>
</dbReference>
<dbReference type="InterPro" id="IPR017871">
    <property type="entry name" value="ABC_transporter-like_CS"/>
</dbReference>
<dbReference type="PROSITE" id="PS00211">
    <property type="entry name" value="ABC_TRANSPORTER_1"/>
    <property type="match status" value="1"/>
</dbReference>
<dbReference type="InterPro" id="IPR003439">
    <property type="entry name" value="ABC_transporter-like_ATP-bd"/>
</dbReference>
<evidence type="ECO:0000313" key="10">
    <source>
        <dbReference type="Proteomes" id="UP000823388"/>
    </source>
</evidence>
<dbReference type="SUPFAM" id="SSF90123">
    <property type="entry name" value="ABC transporter transmembrane region"/>
    <property type="match status" value="1"/>
</dbReference>
<dbReference type="AlphaFoldDB" id="A0A8T0W024"/>
<evidence type="ECO:0000313" key="9">
    <source>
        <dbReference type="EMBL" id="KAG2640047.1"/>
    </source>
</evidence>
<name>A0A8T0W024_PANVG</name>
<keyword evidence="5 7" id="KW-1133">Transmembrane helix</keyword>
<dbReference type="InterPro" id="IPR027417">
    <property type="entry name" value="P-loop_NTPase"/>
</dbReference>
<dbReference type="Pfam" id="PF00005">
    <property type="entry name" value="ABC_tran"/>
    <property type="match status" value="1"/>
</dbReference>
<evidence type="ECO:0000256" key="7">
    <source>
        <dbReference type="SAM" id="Phobius"/>
    </source>
</evidence>
<keyword evidence="4" id="KW-0067">ATP-binding</keyword>
<dbReference type="SUPFAM" id="SSF52540">
    <property type="entry name" value="P-loop containing nucleoside triphosphate hydrolases"/>
    <property type="match status" value="1"/>
</dbReference>
<keyword evidence="6 7" id="KW-0472">Membrane</keyword>
<feature type="domain" description="ABC transporter" evidence="8">
    <location>
        <begin position="105"/>
        <end position="328"/>
    </location>
</feature>
<feature type="transmembrane region" description="Helical" evidence="7">
    <location>
        <begin position="404"/>
        <end position="429"/>
    </location>
</feature>
<dbReference type="InterPro" id="IPR036640">
    <property type="entry name" value="ABC1_TM_sf"/>
</dbReference>
<dbReference type="PROSITE" id="PS50893">
    <property type="entry name" value="ABC_TRANSPORTER_2"/>
    <property type="match status" value="1"/>
</dbReference>
<dbReference type="FunFam" id="3.40.50.300:FF:000508">
    <property type="entry name" value="ABC transporter C family member 5"/>
    <property type="match status" value="1"/>
</dbReference>
<evidence type="ECO:0000259" key="8">
    <source>
        <dbReference type="PROSITE" id="PS50893"/>
    </source>
</evidence>
<dbReference type="CDD" id="cd03250">
    <property type="entry name" value="ABCC_MRP_domain1"/>
    <property type="match status" value="1"/>
</dbReference>